<organism evidence="6 7">
    <name type="scientific">Acropora cervicornis</name>
    <name type="common">Staghorn coral</name>
    <dbReference type="NCBI Taxonomy" id="6130"/>
    <lineage>
        <taxon>Eukaryota</taxon>
        <taxon>Metazoa</taxon>
        <taxon>Cnidaria</taxon>
        <taxon>Anthozoa</taxon>
        <taxon>Hexacorallia</taxon>
        <taxon>Scleractinia</taxon>
        <taxon>Astrocoeniina</taxon>
        <taxon>Acroporidae</taxon>
        <taxon>Acropora</taxon>
    </lineage>
</organism>
<evidence type="ECO:0000256" key="1">
    <source>
        <dbReference type="ARBA" id="ARBA00001968"/>
    </source>
</evidence>
<proteinExistence type="predicted"/>
<dbReference type="PANTHER" id="PTHR23080">
    <property type="entry name" value="THAP DOMAIN PROTEIN"/>
    <property type="match status" value="1"/>
</dbReference>
<feature type="domain" description="Transposase Helix-turn-helix" evidence="5">
    <location>
        <begin position="517"/>
        <end position="565"/>
    </location>
</feature>
<evidence type="ECO:0000259" key="4">
    <source>
        <dbReference type="Pfam" id="PF13359"/>
    </source>
</evidence>
<dbReference type="InterPro" id="IPR027417">
    <property type="entry name" value="P-loop_NTPase"/>
</dbReference>
<dbReference type="InterPro" id="IPR027806">
    <property type="entry name" value="HARBI1_dom"/>
</dbReference>
<comment type="caution">
    <text evidence="6">The sequence shown here is derived from an EMBL/GenBank/DDBJ whole genome shotgun (WGS) entry which is preliminary data.</text>
</comment>
<sequence>MCQLVQAKFISSRLELLSLAAAQVREGKTTLAEFIANRGSKAVDEAIQVAKEFAEAKARLNRSRKSCIELLQEELTGECIDGCEGKWLTAAKQLLQCHEIEEHSFCNAICNTLKKSRGKSRNVYIHGPANCRKPFIVSPLKVIYKAFSNPATGLFAWIGAEEAEIIYLNEFQWHPKIIAWHQFLFTTTNQLILITTCYIRPLIHNTLRRLCSDDTDFNNKCEEMCQFFKKGGYPDSAVTTGKHRAQEIDQETALQTSQNEETDRIPFTFTYHPQNLAIKNVILKNFKILSNDPETKHIFFTTAHFIQTRQKLRQFLSQERIQRSSPRKRAPPTPRFTATTLAKKKASEASEPVDSSTKCSEIEIICEDATSTSHMPELAFREKGTVKNITDCECSTDFVERYENDILIAELNNKPSTALANNEESEPGPVVSKLKEKVVDLERKYEILEERLFSFKNIASNDSLVAFYTGFPNYQTMMALYDFLNPGEHGENINYWLSGKNVHSTPKSVKQGRPRTLKPVDEFFLTLCRLRHGFAEVHLAHLFNISQPTVSRIFISWINFMYLKLGHINNWPSRELTNATMPEDFKAKYPTTRVIIDCTEVRCEVPSSLLLNSELFSSFKHHTTLKALVGISPKGFFTFIGQLYTGSISDREIVERSGFLNLPFSNGDSVMADKGFTIEDILPLGVSLNIPPFLGMSDQMSAEDVIATQEIASLRIHVERAINKVKKFRIFDGVIPLRLFGIVNQMWSVSAMLCNIQDPIISA</sequence>
<protein>
    <recommendedName>
        <fullName evidence="8">DDE Tnp4 domain-containing protein</fullName>
    </recommendedName>
</protein>
<accession>A0AAD9QND3</accession>
<dbReference type="PANTHER" id="PTHR23080:SF133">
    <property type="entry name" value="SI:CH211-262I1.5-RELATED"/>
    <property type="match status" value="1"/>
</dbReference>
<evidence type="ECO:0008006" key="8">
    <source>
        <dbReference type="Google" id="ProtNLM"/>
    </source>
</evidence>
<evidence type="ECO:0000313" key="6">
    <source>
        <dbReference type="EMBL" id="KAK2564145.1"/>
    </source>
</evidence>
<reference evidence="6" key="1">
    <citation type="journal article" date="2023" name="G3 (Bethesda)">
        <title>Whole genome assembly and annotation of the endangered Caribbean coral Acropora cervicornis.</title>
        <authorList>
            <person name="Selwyn J.D."/>
            <person name="Vollmer S.V."/>
        </authorList>
    </citation>
    <scope>NUCLEOTIDE SEQUENCE</scope>
    <source>
        <strain evidence="6">K2</strain>
    </source>
</reference>
<dbReference type="GO" id="GO:0046872">
    <property type="term" value="F:metal ion binding"/>
    <property type="evidence" value="ECO:0007669"/>
    <property type="project" value="UniProtKB-KW"/>
</dbReference>
<feature type="domain" description="DDE Tnp4" evidence="4">
    <location>
        <begin position="596"/>
        <end position="755"/>
    </location>
</feature>
<evidence type="ECO:0000256" key="2">
    <source>
        <dbReference type="ARBA" id="ARBA00022723"/>
    </source>
</evidence>
<evidence type="ECO:0000313" key="7">
    <source>
        <dbReference type="Proteomes" id="UP001249851"/>
    </source>
</evidence>
<comment type="cofactor">
    <cofactor evidence="1">
        <name>a divalent metal cation</name>
        <dbReference type="ChEBI" id="CHEBI:60240"/>
    </cofactor>
</comment>
<dbReference type="AlphaFoldDB" id="A0AAD9QND3"/>
<keyword evidence="2" id="KW-0479">Metal-binding</keyword>
<dbReference type="InterPro" id="IPR027805">
    <property type="entry name" value="Transposase_HTH_dom"/>
</dbReference>
<evidence type="ECO:0000256" key="3">
    <source>
        <dbReference type="SAM" id="MobiDB-lite"/>
    </source>
</evidence>
<dbReference type="Gene3D" id="3.40.50.300">
    <property type="entry name" value="P-loop containing nucleotide triphosphate hydrolases"/>
    <property type="match status" value="1"/>
</dbReference>
<feature type="region of interest" description="Disordered" evidence="3">
    <location>
        <begin position="318"/>
        <end position="353"/>
    </location>
</feature>
<gene>
    <name evidence="6" type="ORF">P5673_012382</name>
</gene>
<evidence type="ECO:0000259" key="5">
    <source>
        <dbReference type="Pfam" id="PF13613"/>
    </source>
</evidence>
<dbReference type="Pfam" id="PF13359">
    <property type="entry name" value="DDE_Tnp_4"/>
    <property type="match status" value="1"/>
</dbReference>
<name>A0AAD9QND3_ACRCE</name>
<dbReference type="Proteomes" id="UP001249851">
    <property type="component" value="Unassembled WGS sequence"/>
</dbReference>
<dbReference type="EMBL" id="JARQWQ010000023">
    <property type="protein sequence ID" value="KAK2564145.1"/>
    <property type="molecule type" value="Genomic_DNA"/>
</dbReference>
<keyword evidence="7" id="KW-1185">Reference proteome</keyword>
<dbReference type="Pfam" id="PF13613">
    <property type="entry name" value="HTH_Tnp_4"/>
    <property type="match status" value="1"/>
</dbReference>
<reference evidence="6" key="2">
    <citation type="journal article" date="2023" name="Science">
        <title>Genomic signatures of disease resistance in endangered staghorn corals.</title>
        <authorList>
            <person name="Vollmer S.V."/>
            <person name="Selwyn J.D."/>
            <person name="Despard B.A."/>
            <person name="Roesel C.L."/>
        </authorList>
    </citation>
    <scope>NUCLEOTIDE SEQUENCE</scope>
    <source>
        <strain evidence="6">K2</strain>
    </source>
</reference>